<keyword evidence="10" id="KW-1185">Reference proteome</keyword>
<feature type="domain" description="ABC transmembrane type-1" evidence="8">
    <location>
        <begin position="100"/>
        <end position="311"/>
    </location>
</feature>
<organism evidence="9 10">
    <name type="scientific">Cryobacterium cryoconiti</name>
    <dbReference type="NCBI Taxonomy" id="1259239"/>
    <lineage>
        <taxon>Bacteria</taxon>
        <taxon>Bacillati</taxon>
        <taxon>Actinomycetota</taxon>
        <taxon>Actinomycetes</taxon>
        <taxon>Micrococcales</taxon>
        <taxon>Microbacteriaceae</taxon>
        <taxon>Cryobacterium</taxon>
    </lineage>
</organism>
<keyword evidence="5 7" id="KW-1133">Transmembrane helix</keyword>
<keyword evidence="3" id="KW-1003">Cell membrane</keyword>
<evidence type="ECO:0000256" key="2">
    <source>
        <dbReference type="ARBA" id="ARBA00022448"/>
    </source>
</evidence>
<dbReference type="OrthoDB" id="145927at2"/>
<evidence type="ECO:0000256" key="5">
    <source>
        <dbReference type="ARBA" id="ARBA00022989"/>
    </source>
</evidence>
<keyword evidence="6 7" id="KW-0472">Membrane</keyword>
<feature type="transmembrane region" description="Helical" evidence="7">
    <location>
        <begin position="139"/>
        <end position="158"/>
    </location>
</feature>
<evidence type="ECO:0000256" key="7">
    <source>
        <dbReference type="RuleBase" id="RU363032"/>
    </source>
</evidence>
<dbReference type="Proteomes" id="UP000297472">
    <property type="component" value="Unassembled WGS sequence"/>
</dbReference>
<evidence type="ECO:0000259" key="8">
    <source>
        <dbReference type="PROSITE" id="PS50928"/>
    </source>
</evidence>
<feature type="transmembrane region" description="Helical" evidence="7">
    <location>
        <begin position="286"/>
        <end position="310"/>
    </location>
</feature>
<evidence type="ECO:0000256" key="3">
    <source>
        <dbReference type="ARBA" id="ARBA00022475"/>
    </source>
</evidence>
<dbReference type="Gene3D" id="1.10.3720.10">
    <property type="entry name" value="MetI-like"/>
    <property type="match status" value="1"/>
</dbReference>
<gene>
    <name evidence="9" type="ORF">E3T49_10715</name>
</gene>
<keyword evidence="4 7" id="KW-0812">Transmembrane</keyword>
<feature type="transmembrane region" description="Helical" evidence="7">
    <location>
        <begin position="244"/>
        <end position="266"/>
    </location>
</feature>
<dbReference type="RefSeq" id="WP_134424908.1">
    <property type="nucleotide sequence ID" value="NZ_SOHA01000034.1"/>
</dbReference>
<dbReference type="InterPro" id="IPR000515">
    <property type="entry name" value="MetI-like"/>
</dbReference>
<dbReference type="AlphaFoldDB" id="A0A4Y8JXK5"/>
<dbReference type="InterPro" id="IPR035906">
    <property type="entry name" value="MetI-like_sf"/>
</dbReference>
<feature type="transmembrane region" description="Helical" evidence="7">
    <location>
        <begin position="38"/>
        <end position="60"/>
    </location>
</feature>
<feature type="transmembrane region" description="Helical" evidence="7">
    <location>
        <begin position="105"/>
        <end position="127"/>
    </location>
</feature>
<keyword evidence="2 7" id="KW-0813">Transport</keyword>
<dbReference type="PANTHER" id="PTHR43005">
    <property type="entry name" value="BLR7065 PROTEIN"/>
    <property type="match status" value="1"/>
</dbReference>
<dbReference type="Pfam" id="PF00528">
    <property type="entry name" value="BPD_transp_1"/>
    <property type="match status" value="1"/>
</dbReference>
<evidence type="ECO:0000313" key="10">
    <source>
        <dbReference type="Proteomes" id="UP000297472"/>
    </source>
</evidence>
<comment type="similarity">
    <text evidence="7">Belongs to the binding-protein-dependent transport system permease family.</text>
</comment>
<evidence type="ECO:0000256" key="4">
    <source>
        <dbReference type="ARBA" id="ARBA00022692"/>
    </source>
</evidence>
<accession>A0A4Y8JXK5</accession>
<evidence type="ECO:0000256" key="1">
    <source>
        <dbReference type="ARBA" id="ARBA00004651"/>
    </source>
</evidence>
<dbReference type="EMBL" id="SOHA01000034">
    <property type="protein sequence ID" value="TFD28960.1"/>
    <property type="molecule type" value="Genomic_DNA"/>
</dbReference>
<dbReference type="PANTHER" id="PTHR43005:SF2">
    <property type="entry name" value="INTEGRAL MEMBRANE SUGAR TRANSPORT PROTEIN"/>
    <property type="match status" value="1"/>
</dbReference>
<protein>
    <submittedName>
        <fullName evidence="9">Sugar ABC transporter permease</fullName>
    </submittedName>
</protein>
<proteinExistence type="inferred from homology"/>
<feature type="transmembrane region" description="Helical" evidence="7">
    <location>
        <begin position="189"/>
        <end position="211"/>
    </location>
</feature>
<dbReference type="GO" id="GO:0005886">
    <property type="term" value="C:plasma membrane"/>
    <property type="evidence" value="ECO:0007669"/>
    <property type="project" value="UniProtKB-SubCell"/>
</dbReference>
<name>A0A4Y8JXK5_9MICO</name>
<evidence type="ECO:0000313" key="9">
    <source>
        <dbReference type="EMBL" id="TFD28960.1"/>
    </source>
</evidence>
<dbReference type="CDD" id="cd06261">
    <property type="entry name" value="TM_PBP2"/>
    <property type="match status" value="1"/>
</dbReference>
<dbReference type="SUPFAM" id="SSF161098">
    <property type="entry name" value="MetI-like"/>
    <property type="match status" value="1"/>
</dbReference>
<sequence>MSQQLARRAPGDTLRKLNPRRITSRFTRTEVRQGKTHTAIVMPWLFLAIPLALLLTFTYIPVGNMIWYSFTSWDGLDQNKEVVGFDNFLRIFTQPQYWQVFAVSLYYFAASFLQMALALYFATILSFKTRFRSLFKGILFFPYLINAVAIAFIFLFFFRPGGTLDAVLGFLGMGGLSTQWLGNPEVVNYSLAGVAIWRYIGLNFVLFLGAIQSIPGELYEAADLDGANKWHQFRYIIAPGIQRIISLSFILAIAGSLSAFELPFIITGGANGSTTFVIQTIQTAFVFRKVGLASAMAVILLIIVLLVTWIQRKVVPDEKVTLSS</sequence>
<evidence type="ECO:0000256" key="6">
    <source>
        <dbReference type="ARBA" id="ARBA00023136"/>
    </source>
</evidence>
<reference evidence="9 10" key="1">
    <citation type="submission" date="2019-03" db="EMBL/GenBank/DDBJ databases">
        <title>Genomics of glacier-inhabiting Cryobacterium strains.</title>
        <authorList>
            <person name="Liu Q."/>
            <person name="Xin Y.-H."/>
        </authorList>
    </citation>
    <scope>NUCLEOTIDE SEQUENCE [LARGE SCALE GENOMIC DNA]</scope>
    <source>
        <strain evidence="9 10">TMT1-51</strain>
    </source>
</reference>
<dbReference type="PROSITE" id="PS50928">
    <property type="entry name" value="ABC_TM1"/>
    <property type="match status" value="1"/>
</dbReference>
<comment type="subcellular location">
    <subcellularLocation>
        <location evidence="1 7">Cell membrane</location>
        <topology evidence="1 7">Multi-pass membrane protein</topology>
    </subcellularLocation>
</comment>
<dbReference type="GO" id="GO:0055085">
    <property type="term" value="P:transmembrane transport"/>
    <property type="evidence" value="ECO:0007669"/>
    <property type="project" value="InterPro"/>
</dbReference>
<comment type="caution">
    <text evidence="9">The sequence shown here is derived from an EMBL/GenBank/DDBJ whole genome shotgun (WGS) entry which is preliminary data.</text>
</comment>